<sequence length="35" mass="3858">IRSETGKKVTGKILKFDGRPFTPALIVGELKKEVT</sequence>
<comment type="caution">
    <text evidence="1">The sequence shown here is derived from an EMBL/GenBank/DDBJ whole genome shotgun (WGS) entry which is preliminary data.</text>
</comment>
<feature type="non-terminal residue" evidence="1">
    <location>
        <position position="1"/>
    </location>
</feature>
<name>X0V4F0_9ZZZZ</name>
<proteinExistence type="predicted"/>
<evidence type="ECO:0000313" key="1">
    <source>
        <dbReference type="EMBL" id="GAF95505.1"/>
    </source>
</evidence>
<dbReference type="EMBL" id="BARS01019854">
    <property type="protein sequence ID" value="GAF95505.1"/>
    <property type="molecule type" value="Genomic_DNA"/>
</dbReference>
<reference evidence="1" key="1">
    <citation type="journal article" date="2014" name="Front. Microbiol.">
        <title>High frequency of phylogenetically diverse reductive dehalogenase-homologous genes in deep subseafloor sedimentary metagenomes.</title>
        <authorList>
            <person name="Kawai M."/>
            <person name="Futagami T."/>
            <person name="Toyoda A."/>
            <person name="Takaki Y."/>
            <person name="Nishi S."/>
            <person name="Hori S."/>
            <person name="Arai W."/>
            <person name="Tsubouchi T."/>
            <person name="Morono Y."/>
            <person name="Uchiyama I."/>
            <person name="Ito T."/>
            <person name="Fujiyama A."/>
            <person name="Inagaki F."/>
            <person name="Takami H."/>
        </authorList>
    </citation>
    <scope>NUCLEOTIDE SEQUENCE</scope>
    <source>
        <strain evidence="1">Expedition CK06-06</strain>
    </source>
</reference>
<dbReference type="AlphaFoldDB" id="X0V4F0"/>
<gene>
    <name evidence="1" type="ORF">S01H1_32104</name>
</gene>
<organism evidence="1">
    <name type="scientific">marine sediment metagenome</name>
    <dbReference type="NCBI Taxonomy" id="412755"/>
    <lineage>
        <taxon>unclassified sequences</taxon>
        <taxon>metagenomes</taxon>
        <taxon>ecological metagenomes</taxon>
    </lineage>
</organism>
<accession>X0V4F0</accession>
<protein>
    <submittedName>
        <fullName evidence="1">Uncharacterized protein</fullName>
    </submittedName>
</protein>